<evidence type="ECO:0000256" key="1">
    <source>
        <dbReference type="SAM" id="MobiDB-lite"/>
    </source>
</evidence>
<feature type="compositionally biased region" description="Polar residues" evidence="1">
    <location>
        <begin position="459"/>
        <end position="469"/>
    </location>
</feature>
<feature type="region of interest" description="Disordered" evidence="1">
    <location>
        <begin position="455"/>
        <end position="475"/>
    </location>
</feature>
<comment type="caution">
    <text evidence="2">The sequence shown here is derived from an EMBL/GenBank/DDBJ whole genome shotgun (WGS) entry which is preliminary data.</text>
</comment>
<sequence length="475" mass="54345">MSKVYVNFKKSKKDEIEETFHLLRYHYSEIIERIKKKKNCGFIFILDDIFLRVFKWVDKKPQSNTDSILLRNAFSHFNIVYDEQSLNDAGPVFEKMFLKSNTYENFENFKNGLLDQGYSDVNQRIILYNIKDKDSLEADAMLDTNVYQVCRYFMTFCHCLYAIFSNQLYDVPFSQTLLEQFSETYGLKLQGNSSKSFTMKGIKIKNCTINTQTEVTEVTEERELDQTNNLSITSNDDKNMVFTLTTFCNLTVHAKGTEVYLDNKLLETGQAQTLFSGAVSIKSKSFQIEDGILRIENGRIETKPIKQDDYILIVEEGGELNIRGGSITIFPNTNSTFSVQVRGVNEKDGAKNVITTIFGLGTISCNKYPITFSKSLFGETSKCYGNLRVETGSHVTVCNPTLLTIKCTKGSVKVYTIKGYDMNENDDYIRFYTHKTNYMEDNMNQKLIAISPQKLKPSPSITTTKSPAQSHKLKK</sequence>
<proteinExistence type="predicted"/>
<evidence type="ECO:0000313" key="2">
    <source>
        <dbReference type="EMBL" id="KAK5581896.1"/>
    </source>
</evidence>
<evidence type="ECO:0000313" key="3">
    <source>
        <dbReference type="Proteomes" id="UP001344447"/>
    </source>
</evidence>
<accession>A0AAN7YVT9</accession>
<name>A0AAN7YVT9_9MYCE</name>
<dbReference type="EMBL" id="JAVFKY010000001">
    <property type="protein sequence ID" value="KAK5581896.1"/>
    <property type="molecule type" value="Genomic_DNA"/>
</dbReference>
<keyword evidence="3" id="KW-1185">Reference proteome</keyword>
<gene>
    <name evidence="2" type="ORF">RB653_003476</name>
</gene>
<dbReference type="AlphaFoldDB" id="A0AAN7YVT9"/>
<dbReference type="Proteomes" id="UP001344447">
    <property type="component" value="Unassembled WGS sequence"/>
</dbReference>
<reference evidence="2 3" key="1">
    <citation type="submission" date="2023-11" db="EMBL/GenBank/DDBJ databases">
        <title>Dfirmibasis_genome.</title>
        <authorList>
            <person name="Edelbroek B."/>
            <person name="Kjellin J."/>
            <person name="Jerlstrom-Hultqvist J."/>
            <person name="Soderbom F."/>
        </authorList>
    </citation>
    <scope>NUCLEOTIDE SEQUENCE [LARGE SCALE GENOMIC DNA]</scope>
    <source>
        <strain evidence="2 3">TNS-C-14</strain>
    </source>
</reference>
<protein>
    <submittedName>
        <fullName evidence="2">Uncharacterized protein</fullName>
    </submittedName>
</protein>
<organism evidence="2 3">
    <name type="scientific">Dictyostelium firmibasis</name>
    <dbReference type="NCBI Taxonomy" id="79012"/>
    <lineage>
        <taxon>Eukaryota</taxon>
        <taxon>Amoebozoa</taxon>
        <taxon>Evosea</taxon>
        <taxon>Eumycetozoa</taxon>
        <taxon>Dictyostelia</taxon>
        <taxon>Dictyosteliales</taxon>
        <taxon>Dictyosteliaceae</taxon>
        <taxon>Dictyostelium</taxon>
    </lineage>
</organism>